<dbReference type="PANTHER" id="PTHR46481:SF10">
    <property type="entry name" value="ZINC FINGER BED DOMAIN-CONTAINING PROTEIN 39"/>
    <property type="match status" value="1"/>
</dbReference>
<sequence length="316" mass="35458">MAHVINLAAHNGLKAVGCKNIEVAGEQEVTLNRMDLNAIVNQPNGANVNLKTIISHIHGLATYVRGSPQRRETFQATINFVNKQNKRRKPIEVQSLRLDVWTQWNSTYLILQRALKLKSVCLIYCGSRGDAPKYALLPVEWEKLKQITQFLKPLHKVTNILCRSKYPTLTMALPIYIALIKTICRIRLQYDAAQLIPAADEMVNKLMKYLILAPEKPAPIYMTPENALAIFKSEAKSFDRSPSRMALVANDLTAEVNQYIAEVNERESCDTLAYWTQNKKVYPSLSLMASCYLGIPATSAPSEQVSSQSKTIIGPQ</sequence>
<evidence type="ECO:0000256" key="2">
    <source>
        <dbReference type="ARBA" id="ARBA00022723"/>
    </source>
</evidence>
<comment type="subcellular location">
    <subcellularLocation>
        <location evidence="1">Nucleus</location>
    </subcellularLocation>
</comment>
<dbReference type="Pfam" id="PF05699">
    <property type="entry name" value="Dimer_Tnp_hAT"/>
    <property type="match status" value="1"/>
</dbReference>
<feature type="domain" description="HAT C-terminal dimerisation" evidence="6">
    <location>
        <begin position="255"/>
        <end position="312"/>
    </location>
</feature>
<dbReference type="Proteomes" id="UP000325313">
    <property type="component" value="Unassembled WGS sequence"/>
</dbReference>
<dbReference type="AlphaFoldDB" id="A0A5B0QUV0"/>
<proteinExistence type="predicted"/>
<evidence type="ECO:0000256" key="4">
    <source>
        <dbReference type="ARBA" id="ARBA00022833"/>
    </source>
</evidence>
<evidence type="ECO:0000256" key="3">
    <source>
        <dbReference type="ARBA" id="ARBA00022771"/>
    </source>
</evidence>
<evidence type="ECO:0000256" key="5">
    <source>
        <dbReference type="ARBA" id="ARBA00023242"/>
    </source>
</evidence>
<keyword evidence="5" id="KW-0539">Nucleus</keyword>
<keyword evidence="4" id="KW-0862">Zinc</keyword>
<gene>
    <name evidence="7" type="ORF">PGTUg99_034551</name>
</gene>
<dbReference type="InterPro" id="IPR008906">
    <property type="entry name" value="HATC_C_dom"/>
</dbReference>
<protein>
    <recommendedName>
        <fullName evidence="6">HAT C-terminal dimerisation domain-containing protein</fullName>
    </recommendedName>
</protein>
<name>A0A5B0QUV0_PUCGR</name>
<reference evidence="7 8" key="1">
    <citation type="submission" date="2019-05" db="EMBL/GenBank/DDBJ databases">
        <title>Emergence of the Ug99 lineage of the wheat stem rust pathogen through somatic hybridization.</title>
        <authorList>
            <person name="Li F."/>
            <person name="Upadhyaya N.M."/>
            <person name="Sperschneider J."/>
            <person name="Matny O."/>
            <person name="Nguyen-Phuc H."/>
            <person name="Mago R."/>
            <person name="Raley C."/>
            <person name="Miller M.E."/>
            <person name="Silverstein K.A.T."/>
            <person name="Henningsen E."/>
            <person name="Hirsch C.D."/>
            <person name="Visser B."/>
            <person name="Pretorius Z.A."/>
            <person name="Steffenson B.J."/>
            <person name="Schwessinger B."/>
            <person name="Dodds P.N."/>
            <person name="Figueroa M."/>
        </authorList>
    </citation>
    <scope>NUCLEOTIDE SEQUENCE [LARGE SCALE GENOMIC DNA]</scope>
    <source>
        <strain evidence="7 8">Ug99</strain>
    </source>
</reference>
<accession>A0A5B0QUV0</accession>
<organism evidence="7 8">
    <name type="scientific">Puccinia graminis f. sp. tritici</name>
    <dbReference type="NCBI Taxonomy" id="56615"/>
    <lineage>
        <taxon>Eukaryota</taxon>
        <taxon>Fungi</taxon>
        <taxon>Dikarya</taxon>
        <taxon>Basidiomycota</taxon>
        <taxon>Pucciniomycotina</taxon>
        <taxon>Pucciniomycetes</taxon>
        <taxon>Pucciniales</taxon>
        <taxon>Pucciniaceae</taxon>
        <taxon>Puccinia</taxon>
    </lineage>
</organism>
<keyword evidence="3" id="KW-0863">Zinc-finger</keyword>
<dbReference type="GO" id="GO:0008270">
    <property type="term" value="F:zinc ion binding"/>
    <property type="evidence" value="ECO:0007669"/>
    <property type="project" value="UniProtKB-KW"/>
</dbReference>
<keyword evidence="2" id="KW-0479">Metal-binding</keyword>
<dbReference type="InterPro" id="IPR012337">
    <property type="entry name" value="RNaseH-like_sf"/>
</dbReference>
<dbReference type="SUPFAM" id="SSF53098">
    <property type="entry name" value="Ribonuclease H-like"/>
    <property type="match status" value="1"/>
</dbReference>
<dbReference type="GO" id="GO:0005634">
    <property type="term" value="C:nucleus"/>
    <property type="evidence" value="ECO:0007669"/>
    <property type="project" value="UniProtKB-SubCell"/>
</dbReference>
<dbReference type="PANTHER" id="PTHR46481">
    <property type="entry name" value="ZINC FINGER BED DOMAIN-CONTAINING PROTEIN 4"/>
    <property type="match status" value="1"/>
</dbReference>
<dbReference type="EMBL" id="VDEP01000270">
    <property type="protein sequence ID" value="KAA1117036.1"/>
    <property type="molecule type" value="Genomic_DNA"/>
</dbReference>
<evidence type="ECO:0000259" key="6">
    <source>
        <dbReference type="Pfam" id="PF05699"/>
    </source>
</evidence>
<evidence type="ECO:0000313" key="7">
    <source>
        <dbReference type="EMBL" id="KAA1117036.1"/>
    </source>
</evidence>
<evidence type="ECO:0000313" key="8">
    <source>
        <dbReference type="Proteomes" id="UP000325313"/>
    </source>
</evidence>
<dbReference type="GO" id="GO:0046983">
    <property type="term" value="F:protein dimerization activity"/>
    <property type="evidence" value="ECO:0007669"/>
    <property type="project" value="InterPro"/>
</dbReference>
<dbReference type="InterPro" id="IPR052035">
    <property type="entry name" value="ZnF_BED_domain_contain"/>
</dbReference>
<comment type="caution">
    <text evidence="7">The sequence shown here is derived from an EMBL/GenBank/DDBJ whole genome shotgun (WGS) entry which is preliminary data.</text>
</comment>
<evidence type="ECO:0000256" key="1">
    <source>
        <dbReference type="ARBA" id="ARBA00004123"/>
    </source>
</evidence>